<evidence type="ECO:0000256" key="1">
    <source>
        <dbReference type="SAM" id="MobiDB-lite"/>
    </source>
</evidence>
<dbReference type="Gene3D" id="1.10.510.10">
    <property type="entry name" value="Transferase(Phosphotransferase) domain 1"/>
    <property type="match status" value="1"/>
</dbReference>
<evidence type="ECO:0000313" key="4">
    <source>
        <dbReference type="Proteomes" id="UP000814176"/>
    </source>
</evidence>
<dbReference type="EMBL" id="JADCUA010000001">
    <property type="protein sequence ID" value="KAH9843507.1"/>
    <property type="molecule type" value="Genomic_DNA"/>
</dbReference>
<protein>
    <recommendedName>
        <fullName evidence="2">Protein kinase domain-containing protein</fullName>
    </recommendedName>
</protein>
<dbReference type="InterPro" id="IPR000719">
    <property type="entry name" value="Prot_kinase_dom"/>
</dbReference>
<dbReference type="GeneID" id="72008989"/>
<dbReference type="SUPFAM" id="SSF56112">
    <property type="entry name" value="Protein kinase-like (PK-like)"/>
    <property type="match status" value="1"/>
</dbReference>
<comment type="caution">
    <text evidence="3">The sequence shown here is derived from an EMBL/GenBank/DDBJ whole genome shotgun (WGS) entry which is preliminary data.</text>
</comment>
<dbReference type="PANTHER" id="PTHR38248:SF2">
    <property type="entry name" value="FUNK1 11"/>
    <property type="match status" value="1"/>
</dbReference>
<evidence type="ECO:0000259" key="2">
    <source>
        <dbReference type="SMART" id="SM00220"/>
    </source>
</evidence>
<dbReference type="Pfam" id="PF17667">
    <property type="entry name" value="Pkinase_fungal"/>
    <property type="match status" value="2"/>
</dbReference>
<dbReference type="SMART" id="SM00220">
    <property type="entry name" value="S_TKc"/>
    <property type="match status" value="1"/>
</dbReference>
<feature type="region of interest" description="Disordered" evidence="1">
    <location>
        <begin position="725"/>
        <end position="753"/>
    </location>
</feature>
<feature type="compositionally biased region" description="Low complexity" evidence="1">
    <location>
        <begin position="730"/>
        <end position="743"/>
    </location>
</feature>
<dbReference type="InterPro" id="IPR008266">
    <property type="entry name" value="Tyr_kinase_AS"/>
</dbReference>
<feature type="domain" description="Protein kinase" evidence="2">
    <location>
        <begin position="350"/>
        <end position="666"/>
    </location>
</feature>
<dbReference type="RefSeq" id="XP_047784317.1">
    <property type="nucleotide sequence ID" value="XM_047928257.1"/>
</dbReference>
<sequence length="753" mass="83798">MSEDTTQYLTPTYSLGGAGNFAAQSSSNRALLKDELLRRVKYDDPTVFKRLRIYDEDATIVDRCHERYQAEQNDNLQRLLQVTGMDESRGENSGGALGTKKRKREVEQKMYEPLQSIFTYLANVDGREGAIRGFIEAAQVPHAWGPPTAAKDAFTPGFPRLRPDFDLVNPGSSAHYWDRCVGFAEVKADQEEGNLPHDVNKTVKEVVLQCADYARIHLACRQFWVFSVVLMITAMDFRVAIVDHAGVLLSPRHSIIDDGGDGAAGQRDARMFVRVVRALTRSLSERELGQDPSVTPLSQKELKELAQRSSIPDELRRAIVSGNDDYYPAYTIPFHGSDARTWCTVGPPIWVSLSPFGRGTTVWRVVELVTSPKRVFSGEMRVLKSSWRDQRQSPEAALYRAIGTYEDCPPGVPKLLCGGDVFYGDRQPLKLLTTAQLRGDQESSESKVLHRLVLSIVGEGLWKYTDELQLLRAFRAVVEVHEYLCSKGIIHGDISAGNLLLWPGPSAKAAGFLSDFDLAHFDESVLPHAQEEPVNMASKVEHTSVTDDTRGHIPVTGTLQFMALELLGSISSKKSIGHTAAHDLESISYVLGYTALRRLASSQGCPELLDKYFKKVFGAMSLLDIMEWRESGAPLVWAVKTSWDNQVQTFIAQHLSRPVLHVMRYMNEAIHDAHVRLQNANEDDMYSSDEDSGIQTSGETDCTHSYYLKVLDQGIKRLEKSPASVKTFNAATQSPSSALSQSSGNPKKKRKAD</sequence>
<dbReference type="InterPro" id="IPR040976">
    <property type="entry name" value="Pkinase_fungal"/>
</dbReference>
<reference evidence="3 4" key="1">
    <citation type="journal article" date="2021" name="Environ. Microbiol.">
        <title>Gene family expansions and transcriptome signatures uncover fungal adaptations to wood decay.</title>
        <authorList>
            <person name="Hage H."/>
            <person name="Miyauchi S."/>
            <person name="Viragh M."/>
            <person name="Drula E."/>
            <person name="Min B."/>
            <person name="Chaduli D."/>
            <person name="Navarro D."/>
            <person name="Favel A."/>
            <person name="Norest M."/>
            <person name="Lesage-Meessen L."/>
            <person name="Balint B."/>
            <person name="Merenyi Z."/>
            <person name="de Eugenio L."/>
            <person name="Morin E."/>
            <person name="Martinez A.T."/>
            <person name="Baldrian P."/>
            <person name="Stursova M."/>
            <person name="Martinez M.J."/>
            <person name="Novotny C."/>
            <person name="Magnuson J.K."/>
            <person name="Spatafora J.W."/>
            <person name="Maurice S."/>
            <person name="Pangilinan J."/>
            <person name="Andreopoulos W."/>
            <person name="LaButti K."/>
            <person name="Hundley H."/>
            <person name="Na H."/>
            <person name="Kuo A."/>
            <person name="Barry K."/>
            <person name="Lipzen A."/>
            <person name="Henrissat B."/>
            <person name="Riley R."/>
            <person name="Ahrendt S."/>
            <person name="Nagy L.G."/>
            <person name="Grigoriev I.V."/>
            <person name="Martin F."/>
            <person name="Rosso M.N."/>
        </authorList>
    </citation>
    <scope>NUCLEOTIDE SEQUENCE [LARGE SCALE GENOMIC DNA]</scope>
    <source>
        <strain evidence="3 4">CIRM-BRFM 1785</strain>
    </source>
</reference>
<dbReference type="Proteomes" id="UP000814176">
    <property type="component" value="Unassembled WGS sequence"/>
</dbReference>
<proteinExistence type="predicted"/>
<dbReference type="PANTHER" id="PTHR38248">
    <property type="entry name" value="FUNK1 6"/>
    <property type="match status" value="1"/>
</dbReference>
<organism evidence="3 4">
    <name type="scientific">Rhodofomes roseus</name>
    <dbReference type="NCBI Taxonomy" id="34475"/>
    <lineage>
        <taxon>Eukaryota</taxon>
        <taxon>Fungi</taxon>
        <taxon>Dikarya</taxon>
        <taxon>Basidiomycota</taxon>
        <taxon>Agaricomycotina</taxon>
        <taxon>Agaricomycetes</taxon>
        <taxon>Polyporales</taxon>
        <taxon>Rhodofomes</taxon>
    </lineage>
</organism>
<accession>A0ABQ8KW53</accession>
<feature type="region of interest" description="Disordered" evidence="1">
    <location>
        <begin position="84"/>
        <end position="104"/>
    </location>
</feature>
<dbReference type="InterPro" id="IPR011009">
    <property type="entry name" value="Kinase-like_dom_sf"/>
</dbReference>
<keyword evidence="4" id="KW-1185">Reference proteome</keyword>
<name>A0ABQ8KW53_9APHY</name>
<dbReference type="PROSITE" id="PS00109">
    <property type="entry name" value="PROTEIN_KINASE_TYR"/>
    <property type="match status" value="1"/>
</dbReference>
<evidence type="ECO:0000313" key="3">
    <source>
        <dbReference type="EMBL" id="KAH9843507.1"/>
    </source>
</evidence>
<gene>
    <name evidence="3" type="ORF">C8Q71DRAFT_864023</name>
</gene>